<name>M6GC76_LEPIR</name>
<evidence type="ECO:0000313" key="1">
    <source>
        <dbReference type="EMBL" id="EMM80159.1"/>
    </source>
</evidence>
<proteinExistence type="predicted"/>
<reference evidence="1 2" key="1">
    <citation type="submission" date="2013-01" db="EMBL/GenBank/DDBJ databases">
        <authorList>
            <person name="Harkins D.M."/>
            <person name="Durkin A.S."/>
            <person name="Brinkac L.M."/>
            <person name="Haft D.H."/>
            <person name="Selengut J.D."/>
            <person name="Sanka R."/>
            <person name="DePew J."/>
            <person name="Purushe J."/>
            <person name="Hospenthal D.R."/>
            <person name="Murray C.K."/>
            <person name="Pimentel G."/>
            <person name="Wasfy M."/>
            <person name="Parker T."/>
            <person name="Miller R.S."/>
            <person name="Vinetz J.M."/>
            <person name="Sutton G.G."/>
            <person name="Nierman W.C."/>
            <person name="Fouts D.E."/>
        </authorList>
    </citation>
    <scope>NUCLEOTIDE SEQUENCE [LARGE SCALE GENOMIC DNA]</scope>
    <source>
        <strain evidence="1 2">2006001854</strain>
    </source>
</reference>
<protein>
    <submittedName>
        <fullName evidence="1">Uncharacterized protein</fullName>
    </submittedName>
</protein>
<organism evidence="1 2">
    <name type="scientific">Leptospira interrogans str. 2006001854</name>
    <dbReference type="NCBI Taxonomy" id="1001590"/>
    <lineage>
        <taxon>Bacteria</taxon>
        <taxon>Pseudomonadati</taxon>
        <taxon>Spirochaetota</taxon>
        <taxon>Spirochaetia</taxon>
        <taxon>Leptospirales</taxon>
        <taxon>Leptospiraceae</taxon>
        <taxon>Leptospira</taxon>
    </lineage>
</organism>
<sequence>MLFVDVEKWPGHLSWHAFWFIRRTDYPKFKQFRIFPFYNSIEAKSGKASLDSVFPFFSYRRVEKEGLKEKTFLSPLFYSNNIEPVDGGIGYRESSKFYWLGYNSNSSGPGFEKNFSMFPGFLPLLILKSDLNNGIRSNSMMVLPLFYFHKRSLEESDTWFTLLRWGHNTEKKFLIFYH</sequence>
<dbReference type="AlphaFoldDB" id="M6GC76"/>
<dbReference type="Proteomes" id="UP000012128">
    <property type="component" value="Unassembled WGS sequence"/>
</dbReference>
<accession>M6GC76</accession>
<evidence type="ECO:0000313" key="2">
    <source>
        <dbReference type="Proteomes" id="UP000012128"/>
    </source>
</evidence>
<dbReference type="EMBL" id="AFLW02000201">
    <property type="protein sequence ID" value="EMM80159.1"/>
    <property type="molecule type" value="Genomic_DNA"/>
</dbReference>
<comment type="caution">
    <text evidence="1">The sequence shown here is derived from an EMBL/GenBank/DDBJ whole genome shotgun (WGS) entry which is preliminary data.</text>
</comment>
<gene>
    <name evidence="1" type="ORF">LEP1GSC037_1508</name>
</gene>